<dbReference type="InterPro" id="IPR007345">
    <property type="entry name" value="Polysacch_pyruvyl_Trfase"/>
</dbReference>
<dbReference type="STRING" id="39482.ERS852491_03255"/>
<protein>
    <submittedName>
        <fullName evidence="2">General stress protein 30</fullName>
        <ecNumber evidence="2">2.-.-.-</ecNumber>
    </submittedName>
</protein>
<keyword evidence="2" id="KW-0808">Transferase</keyword>
<proteinExistence type="predicted"/>
<accession>A0A174HQ69</accession>
<dbReference type="GO" id="GO:0016740">
    <property type="term" value="F:transferase activity"/>
    <property type="evidence" value="ECO:0007669"/>
    <property type="project" value="UniProtKB-KW"/>
</dbReference>
<organism evidence="2 3">
    <name type="scientific">Faecalicatena contorta</name>
    <dbReference type="NCBI Taxonomy" id="39482"/>
    <lineage>
        <taxon>Bacteria</taxon>
        <taxon>Bacillati</taxon>
        <taxon>Bacillota</taxon>
        <taxon>Clostridia</taxon>
        <taxon>Lachnospirales</taxon>
        <taxon>Lachnospiraceae</taxon>
        <taxon>Faecalicatena</taxon>
    </lineage>
</organism>
<dbReference type="Pfam" id="PF04230">
    <property type="entry name" value="PS_pyruv_trans"/>
    <property type="match status" value="1"/>
</dbReference>
<sequence length="343" mass="40956">MFEKIFSIQFYLKTYFQILKSRKNKKIFVFGAPYHSNMGDQAQTLCIRQWLERTYPEYTIIILETLMANKCDFKFVNIVKRYIHSQDLVFLHSGYHTTDLYMLEEKLQRKVVQEFRNNKLIAFPQTIYYSNELELEKAKKIYNGHHNLVMLCRDITSYETANDIFPRVKTLLFPDIVTSRIGKRYWGGERKKVLFCMRNDKEGLYSSEEIEQLRKQIEKKEETDITDTTLGIPIRKIRMNREEILNELWTSYAGYKLVITDRYHGTIFSLVAGTPVIVLASTDHKLESGVKWFPESFSSYVKFARSLNEAYEYAEQMLETKYDYKLEDYFDENYYSKLKKLLE</sequence>
<dbReference type="AlphaFoldDB" id="A0A174HQ69"/>
<evidence type="ECO:0000313" key="2">
    <source>
        <dbReference type="EMBL" id="CUO77103.1"/>
    </source>
</evidence>
<dbReference type="EMBL" id="CYZU01000033">
    <property type="protein sequence ID" value="CUO77103.1"/>
    <property type="molecule type" value="Genomic_DNA"/>
</dbReference>
<evidence type="ECO:0000259" key="1">
    <source>
        <dbReference type="Pfam" id="PF04230"/>
    </source>
</evidence>
<evidence type="ECO:0000313" key="3">
    <source>
        <dbReference type="Proteomes" id="UP000095544"/>
    </source>
</evidence>
<dbReference type="Proteomes" id="UP000095544">
    <property type="component" value="Unassembled WGS sequence"/>
</dbReference>
<name>A0A174HQ69_9FIRM</name>
<reference evidence="2 3" key="1">
    <citation type="submission" date="2015-09" db="EMBL/GenBank/DDBJ databases">
        <authorList>
            <consortium name="Pathogen Informatics"/>
        </authorList>
    </citation>
    <scope>NUCLEOTIDE SEQUENCE [LARGE SCALE GENOMIC DNA]</scope>
    <source>
        <strain evidence="2 3">2789STDY5834876</strain>
    </source>
</reference>
<feature type="domain" description="Polysaccharide pyruvyl transferase" evidence="1">
    <location>
        <begin position="37"/>
        <end position="281"/>
    </location>
</feature>
<dbReference type="OrthoDB" id="9807674at2"/>
<dbReference type="RefSeq" id="WP_055154234.1">
    <property type="nucleotide sequence ID" value="NZ_CYZU01000033.1"/>
</dbReference>
<dbReference type="EC" id="2.-.-.-" evidence="2"/>
<gene>
    <name evidence="2" type="primary">yxaB</name>
    <name evidence="2" type="ORF">ERS852491_03255</name>
</gene>